<evidence type="ECO:0000256" key="4">
    <source>
        <dbReference type="ARBA" id="ARBA00022840"/>
    </source>
</evidence>
<feature type="domain" description="ABC transporter" evidence="6">
    <location>
        <begin position="5"/>
        <end position="232"/>
    </location>
</feature>
<keyword evidence="5" id="KW-0029">Amino-acid transport</keyword>
<dbReference type="PROSITE" id="PS00211">
    <property type="entry name" value="ABC_TRANSPORTER_1"/>
    <property type="match status" value="1"/>
</dbReference>
<dbReference type="EMBL" id="JBHMAA010000003">
    <property type="protein sequence ID" value="MFB9947511.1"/>
    <property type="molecule type" value="Genomic_DNA"/>
</dbReference>
<evidence type="ECO:0000313" key="7">
    <source>
        <dbReference type="EMBL" id="MFB9947511.1"/>
    </source>
</evidence>
<dbReference type="SMART" id="SM00382">
    <property type="entry name" value="AAA"/>
    <property type="match status" value="1"/>
</dbReference>
<dbReference type="InterPro" id="IPR052156">
    <property type="entry name" value="BCAA_Transport_ATP-bd_LivF"/>
</dbReference>
<dbReference type="InterPro" id="IPR003439">
    <property type="entry name" value="ABC_transporter-like_ATP-bd"/>
</dbReference>
<dbReference type="Proteomes" id="UP001589692">
    <property type="component" value="Unassembled WGS sequence"/>
</dbReference>
<keyword evidence="8" id="KW-1185">Reference proteome</keyword>
<dbReference type="PANTHER" id="PTHR43820">
    <property type="entry name" value="HIGH-AFFINITY BRANCHED-CHAIN AMINO ACID TRANSPORT ATP-BINDING PROTEIN LIVF"/>
    <property type="match status" value="1"/>
</dbReference>
<protein>
    <submittedName>
        <fullName evidence="7">ABC transporter ATP-binding protein</fullName>
    </submittedName>
</protein>
<comment type="similarity">
    <text evidence="1">Belongs to the ABC transporter superfamily.</text>
</comment>
<dbReference type="GO" id="GO:0005524">
    <property type="term" value="F:ATP binding"/>
    <property type="evidence" value="ECO:0007669"/>
    <property type="project" value="UniProtKB-KW"/>
</dbReference>
<dbReference type="PROSITE" id="PS50893">
    <property type="entry name" value="ABC_TRANSPORTER_2"/>
    <property type="match status" value="1"/>
</dbReference>
<evidence type="ECO:0000256" key="3">
    <source>
        <dbReference type="ARBA" id="ARBA00022741"/>
    </source>
</evidence>
<dbReference type="CDD" id="cd03224">
    <property type="entry name" value="ABC_TM1139_LivF_branched"/>
    <property type="match status" value="1"/>
</dbReference>
<name>A0ABV6AAB9_9HYPH</name>
<dbReference type="Pfam" id="PF00005">
    <property type="entry name" value="ABC_tran"/>
    <property type="match status" value="1"/>
</dbReference>
<keyword evidence="3" id="KW-0547">Nucleotide-binding</keyword>
<dbReference type="RefSeq" id="WP_377255092.1">
    <property type="nucleotide sequence ID" value="NZ_JBHMAA010000003.1"/>
</dbReference>
<dbReference type="Gene3D" id="3.40.50.300">
    <property type="entry name" value="P-loop containing nucleotide triphosphate hydrolases"/>
    <property type="match status" value="1"/>
</dbReference>
<keyword evidence="2" id="KW-0813">Transport</keyword>
<evidence type="ECO:0000313" key="8">
    <source>
        <dbReference type="Proteomes" id="UP001589692"/>
    </source>
</evidence>
<dbReference type="InterPro" id="IPR017871">
    <property type="entry name" value="ABC_transporter-like_CS"/>
</dbReference>
<organism evidence="7 8">
    <name type="scientific">Rhizobium puerariae</name>
    <dbReference type="NCBI Taxonomy" id="1585791"/>
    <lineage>
        <taxon>Bacteria</taxon>
        <taxon>Pseudomonadati</taxon>
        <taxon>Pseudomonadota</taxon>
        <taxon>Alphaproteobacteria</taxon>
        <taxon>Hyphomicrobiales</taxon>
        <taxon>Rhizobiaceae</taxon>
        <taxon>Rhizobium/Agrobacterium group</taxon>
        <taxon>Rhizobium</taxon>
    </lineage>
</organism>
<proteinExistence type="inferred from homology"/>
<evidence type="ECO:0000256" key="5">
    <source>
        <dbReference type="ARBA" id="ARBA00022970"/>
    </source>
</evidence>
<keyword evidence="4 7" id="KW-0067">ATP-binding</keyword>
<reference evidence="7 8" key="1">
    <citation type="submission" date="2024-09" db="EMBL/GenBank/DDBJ databases">
        <authorList>
            <person name="Sun Q."/>
            <person name="Mori K."/>
        </authorList>
    </citation>
    <scope>NUCLEOTIDE SEQUENCE [LARGE SCALE GENOMIC DNA]</scope>
    <source>
        <strain evidence="7 8">TBRC 4938</strain>
    </source>
</reference>
<dbReference type="InterPro" id="IPR003593">
    <property type="entry name" value="AAA+_ATPase"/>
</dbReference>
<accession>A0ABV6AAB9</accession>
<dbReference type="PANTHER" id="PTHR43820:SF2">
    <property type="entry name" value="ABC TRANSPORTER ATP-BINDING PROTEIN"/>
    <property type="match status" value="1"/>
</dbReference>
<dbReference type="SUPFAM" id="SSF52540">
    <property type="entry name" value="P-loop containing nucleoside triphosphate hydrolases"/>
    <property type="match status" value="1"/>
</dbReference>
<evidence type="ECO:0000256" key="2">
    <source>
        <dbReference type="ARBA" id="ARBA00022448"/>
    </source>
</evidence>
<sequence length="256" mass="27907">MDELLRLEQVSAGYGEAIVISGIDLSLRTGSSLAVLGRNGTGKTTLLNTIIGVTRHRGGRIELAGRDITRMRPDIRALAGIGWVPQERNIFRSLTVEENLTAVARPGRWDVSSVYRLFPRLRERRANMGNQLSGGEQQMLSIARALMLNPKLVLLDEPTEGLAPIIVNEVLAAMKHLVRNEGMSAIVVEQHAQKILGFTDDAVILDRGSIVHSASSRSLVEDPSPLEHYLGVDSTAKARTSANLFKLRRVSGGEAD</sequence>
<comment type="caution">
    <text evidence="7">The sequence shown here is derived from an EMBL/GenBank/DDBJ whole genome shotgun (WGS) entry which is preliminary data.</text>
</comment>
<evidence type="ECO:0000259" key="6">
    <source>
        <dbReference type="PROSITE" id="PS50893"/>
    </source>
</evidence>
<dbReference type="InterPro" id="IPR027417">
    <property type="entry name" value="P-loop_NTPase"/>
</dbReference>
<evidence type="ECO:0000256" key="1">
    <source>
        <dbReference type="ARBA" id="ARBA00005417"/>
    </source>
</evidence>
<gene>
    <name evidence="7" type="ORF">ACFFP0_01565</name>
</gene>